<evidence type="ECO:0000256" key="2">
    <source>
        <dbReference type="SAM" id="MobiDB-lite"/>
    </source>
</evidence>
<evidence type="ECO:0000313" key="5">
    <source>
        <dbReference type="Proteomes" id="UP000316726"/>
    </source>
</evidence>
<dbReference type="InterPro" id="IPR038122">
    <property type="entry name" value="PFU_sf"/>
</dbReference>
<dbReference type="Gene3D" id="1.10.238.10">
    <property type="entry name" value="EF-hand"/>
    <property type="match status" value="1"/>
</dbReference>
<name>A0A5B8MGH9_9CHLO</name>
<dbReference type="PROSITE" id="PS00018">
    <property type="entry name" value="EF_HAND_1"/>
    <property type="match status" value="1"/>
</dbReference>
<dbReference type="AlphaFoldDB" id="A0A5B8MGH9"/>
<reference evidence="4 5" key="1">
    <citation type="submission" date="2018-07" db="EMBL/GenBank/DDBJ databases">
        <title>The complete nuclear genome of the prasinophyte Chloropicon primus (CCMP1205).</title>
        <authorList>
            <person name="Pombert J.-F."/>
            <person name="Otis C."/>
            <person name="Turmel M."/>
            <person name="Lemieux C."/>
        </authorList>
    </citation>
    <scope>NUCLEOTIDE SEQUENCE [LARGE SCALE GENOMIC DNA]</scope>
    <source>
        <strain evidence="4 5">CCMP1205</strain>
    </source>
</reference>
<feature type="domain" description="EF-hand" evidence="3">
    <location>
        <begin position="606"/>
        <end position="641"/>
    </location>
</feature>
<feature type="compositionally biased region" description="Low complexity" evidence="2">
    <location>
        <begin position="762"/>
        <end position="780"/>
    </location>
</feature>
<dbReference type="Gene3D" id="3.10.20.870">
    <property type="entry name" value="PFU (PLAA family ubiquitin binding), C-terminal domain"/>
    <property type="match status" value="1"/>
</dbReference>
<dbReference type="EMBL" id="CP031036">
    <property type="protein sequence ID" value="QDZ19778.1"/>
    <property type="molecule type" value="Genomic_DNA"/>
</dbReference>
<feature type="compositionally biased region" description="Low complexity" evidence="2">
    <location>
        <begin position="108"/>
        <end position="118"/>
    </location>
</feature>
<feature type="compositionally biased region" description="Low complexity" evidence="2">
    <location>
        <begin position="38"/>
        <end position="49"/>
    </location>
</feature>
<dbReference type="GO" id="GO:0005509">
    <property type="term" value="F:calcium ion binding"/>
    <property type="evidence" value="ECO:0007669"/>
    <property type="project" value="InterPro"/>
</dbReference>
<keyword evidence="1" id="KW-0106">Calcium</keyword>
<evidence type="ECO:0000256" key="1">
    <source>
        <dbReference type="ARBA" id="ARBA00022837"/>
    </source>
</evidence>
<dbReference type="InterPro" id="IPR002048">
    <property type="entry name" value="EF_hand_dom"/>
</dbReference>
<proteinExistence type="predicted"/>
<protein>
    <recommendedName>
        <fullName evidence="3">EF-hand domain-containing protein</fullName>
    </recommendedName>
</protein>
<dbReference type="SUPFAM" id="SSF47473">
    <property type="entry name" value="EF-hand"/>
    <property type="match status" value="1"/>
</dbReference>
<feature type="region of interest" description="Disordered" evidence="2">
    <location>
        <begin position="761"/>
        <end position="781"/>
    </location>
</feature>
<feature type="compositionally biased region" description="Low complexity" evidence="2">
    <location>
        <begin position="253"/>
        <end position="264"/>
    </location>
</feature>
<dbReference type="STRING" id="1764295.A0A5B8MGH9"/>
<feature type="region of interest" description="Disordered" evidence="2">
    <location>
        <begin position="231"/>
        <end position="284"/>
    </location>
</feature>
<evidence type="ECO:0000313" key="4">
    <source>
        <dbReference type="EMBL" id="QDZ19778.1"/>
    </source>
</evidence>
<dbReference type="PANTHER" id="PTHR35381">
    <property type="entry name" value="EF-HAND DOMAIN-CONTAINING PROTEIN"/>
    <property type="match status" value="1"/>
</dbReference>
<dbReference type="InterPro" id="IPR011992">
    <property type="entry name" value="EF-hand-dom_pair"/>
</dbReference>
<gene>
    <name evidence="4" type="ORF">A3770_03p22960</name>
</gene>
<keyword evidence="5" id="KW-1185">Reference proteome</keyword>
<dbReference type="Proteomes" id="UP000316726">
    <property type="component" value="Chromosome 3"/>
</dbReference>
<feature type="compositionally biased region" description="Low complexity" evidence="2">
    <location>
        <begin position="142"/>
        <end position="153"/>
    </location>
</feature>
<accession>A0A5B8MGH9</accession>
<organism evidence="4 5">
    <name type="scientific">Chloropicon primus</name>
    <dbReference type="NCBI Taxonomy" id="1764295"/>
    <lineage>
        <taxon>Eukaryota</taxon>
        <taxon>Viridiplantae</taxon>
        <taxon>Chlorophyta</taxon>
        <taxon>Chloropicophyceae</taxon>
        <taxon>Chloropicales</taxon>
        <taxon>Chloropicaceae</taxon>
        <taxon>Chloropicon</taxon>
    </lineage>
</organism>
<sequence length="822" mass="93820">MSTVEERLARYYKAQKDIKQTLKDKLGNGNGGLQKYTSPSPAASSGVSSKGDEASNSSGGTAAAPDKVKAAPSQQVSLSPPPSREPSSATGGSDTPPGVPQPREQRQAPAKKAAPAAAEPSKSGYAAKAKAPTRSSPKSHASKVQAATTSSSSKARKKADATKPSSSSSEKKKTGEVILVMTVEIAEGLSDAIEIREGDSPATLAKEFCAKNKLPDRVVGPLMSHIEGNLARVVQQRSNQSTPEKRRSSRPGSAAAKSSTSRAATAEKPKPRPKTAHPSDPDAVPIHERLHKQAKEKQSKLKTTLEEEQHKKRKEAMLKKQGMSWVSQQMTLGRNSGEYENYGERLYVEGILNKERKLELEMRHKKDEEKKLKKSLRARPEISRVPPTMDFHKAHTGNRKEIWSRLYEPAFQHKNTKVELMRREKEMQEMEECTFKPKISQRSKQIVGQRTRTMNQHGIPLHEQLYQEAEQKQRRLERYACWFPDHVTFQPSVSGAKVDDSDYTDVIDRLYARRDQSRRRLHYLKEELERPVDHTTGQKWFKPKIGRKPQFERNLAKLPIGNYLYGMRYEFDDKKEFLHEMDEQIRDEMVNQVFTTNRSEKLTARMKSRRFKEIFGLLDKDGNGVIDLDEMRALPEFERFSNEIQRDLLFARESTGEFKDDIDLETFTYLMEHAVEMNVCYRHYLQPDIRILDPHPEETFHPKINGYSQKLAKKRRERGGYPVFESLYRDQVLNKEHIEQIRTRLDEERMRECTFQPKLNFSAQSTPSKKPQQQQVSSQSYFTYEGGEHTFHLSKLDYEGGEEAEDYAGGEDYYYEEEVAAA</sequence>
<dbReference type="OrthoDB" id="512914at2759"/>
<dbReference type="InterPro" id="IPR018247">
    <property type="entry name" value="EF_Hand_1_Ca_BS"/>
</dbReference>
<evidence type="ECO:0000259" key="3">
    <source>
        <dbReference type="PROSITE" id="PS50222"/>
    </source>
</evidence>
<feature type="region of interest" description="Disordered" evidence="2">
    <location>
        <begin position="23"/>
        <end position="177"/>
    </location>
</feature>
<dbReference type="PANTHER" id="PTHR35381:SF1">
    <property type="entry name" value="EF-HAND DOMAIN-CONTAINING PROTEIN"/>
    <property type="match status" value="1"/>
</dbReference>
<dbReference type="PROSITE" id="PS50222">
    <property type="entry name" value="EF_HAND_2"/>
    <property type="match status" value="1"/>
</dbReference>